<feature type="compositionally biased region" description="Acidic residues" evidence="1">
    <location>
        <begin position="46"/>
        <end position="56"/>
    </location>
</feature>
<name>A0ABP0Y7S0_9ROSI</name>
<reference evidence="2 3" key="1">
    <citation type="submission" date="2024-03" db="EMBL/GenBank/DDBJ databases">
        <authorList>
            <person name="Gkanogiannis A."/>
            <person name="Becerra Lopez-Lavalle L."/>
        </authorList>
    </citation>
    <scope>NUCLEOTIDE SEQUENCE [LARGE SCALE GENOMIC DNA]</scope>
</reference>
<protein>
    <submittedName>
        <fullName evidence="2">Uncharacterized protein</fullName>
    </submittedName>
</protein>
<accession>A0ABP0Y7S0</accession>
<dbReference type="EMBL" id="OZ021737">
    <property type="protein sequence ID" value="CAK9316515.1"/>
    <property type="molecule type" value="Genomic_DNA"/>
</dbReference>
<evidence type="ECO:0000313" key="2">
    <source>
        <dbReference type="EMBL" id="CAK9316515.1"/>
    </source>
</evidence>
<organism evidence="2 3">
    <name type="scientific">Citrullus colocynthis</name>
    <name type="common">colocynth</name>
    <dbReference type="NCBI Taxonomy" id="252529"/>
    <lineage>
        <taxon>Eukaryota</taxon>
        <taxon>Viridiplantae</taxon>
        <taxon>Streptophyta</taxon>
        <taxon>Embryophyta</taxon>
        <taxon>Tracheophyta</taxon>
        <taxon>Spermatophyta</taxon>
        <taxon>Magnoliopsida</taxon>
        <taxon>eudicotyledons</taxon>
        <taxon>Gunneridae</taxon>
        <taxon>Pentapetalae</taxon>
        <taxon>rosids</taxon>
        <taxon>fabids</taxon>
        <taxon>Cucurbitales</taxon>
        <taxon>Cucurbitaceae</taxon>
        <taxon>Benincaseae</taxon>
        <taxon>Citrullus</taxon>
    </lineage>
</organism>
<dbReference type="Proteomes" id="UP001642487">
    <property type="component" value="Chromosome 3"/>
</dbReference>
<feature type="region of interest" description="Disordered" evidence="1">
    <location>
        <begin position="25"/>
        <end position="60"/>
    </location>
</feature>
<keyword evidence="3" id="KW-1185">Reference proteome</keyword>
<sequence length="156" mass="17617">MVVVVEGDIEIVVMGVDLQLRSGIRTKTEDHGHQRRSDKRDGRREEEEEEEEEIEVEGAVTDLDRKRKERLNEQLDSLNLRCFSSQSNKTQSLGRPLLILLTQRTLPSPPASKPNYYLATMRTLAVSTHTLFSSSSSSPSSSSFSFPYSFGEILNL</sequence>
<evidence type="ECO:0000256" key="1">
    <source>
        <dbReference type="SAM" id="MobiDB-lite"/>
    </source>
</evidence>
<evidence type="ECO:0000313" key="3">
    <source>
        <dbReference type="Proteomes" id="UP001642487"/>
    </source>
</evidence>
<proteinExistence type="predicted"/>
<gene>
    <name evidence="2" type="ORF">CITCOLO1_LOCUS8376</name>
</gene>